<dbReference type="Proteomes" id="UP000775872">
    <property type="component" value="Unassembled WGS sequence"/>
</dbReference>
<reference evidence="2" key="1">
    <citation type="submission" date="2019-06" db="EMBL/GenBank/DDBJ databases">
        <authorList>
            <person name="Broberg M."/>
        </authorList>
    </citation>
    <scope>NUCLEOTIDE SEQUENCE [LARGE SCALE GENOMIC DNA]</scope>
</reference>
<comment type="caution">
    <text evidence="1">The sequence shown here is derived from an EMBL/GenBank/DDBJ whole genome shotgun (WGS) entry which is preliminary data.</text>
</comment>
<sequence length="103" mass="11420">MDSNRFIQYQPQVGVRELDLSACHHPNSIAHKINSVPVVKGSTVGSRVVLQHFSKSPKNSRRLLVAQEIQDILNLFGRNRQTALAAVRHGVVLVFPFLPNALA</sequence>
<protein>
    <submittedName>
        <fullName evidence="1">Uncharacterized protein</fullName>
    </submittedName>
</protein>
<gene>
    <name evidence="1" type="ORF">CSOL1703_00000639</name>
</gene>
<reference evidence="1 2" key="2">
    <citation type="submission" date="2021-10" db="EMBL/GenBank/DDBJ databases">
        <authorList>
            <person name="Piombo E."/>
        </authorList>
    </citation>
    <scope>NUCLEOTIDE SEQUENCE [LARGE SCALE GENOMIC DNA]</scope>
</reference>
<dbReference type="EMBL" id="CABFOC020000035">
    <property type="protein sequence ID" value="CAH0048692.1"/>
    <property type="molecule type" value="Genomic_DNA"/>
</dbReference>
<evidence type="ECO:0000313" key="2">
    <source>
        <dbReference type="Proteomes" id="UP000775872"/>
    </source>
</evidence>
<dbReference type="AlphaFoldDB" id="A0A9N9Z3T3"/>
<organism evidence="1 2">
    <name type="scientific">Clonostachys solani</name>
    <dbReference type="NCBI Taxonomy" id="160281"/>
    <lineage>
        <taxon>Eukaryota</taxon>
        <taxon>Fungi</taxon>
        <taxon>Dikarya</taxon>
        <taxon>Ascomycota</taxon>
        <taxon>Pezizomycotina</taxon>
        <taxon>Sordariomycetes</taxon>
        <taxon>Hypocreomycetidae</taxon>
        <taxon>Hypocreales</taxon>
        <taxon>Bionectriaceae</taxon>
        <taxon>Clonostachys</taxon>
    </lineage>
</organism>
<accession>A0A9N9Z3T3</accession>
<evidence type="ECO:0000313" key="1">
    <source>
        <dbReference type="EMBL" id="CAH0048692.1"/>
    </source>
</evidence>
<proteinExistence type="predicted"/>
<keyword evidence="2" id="KW-1185">Reference proteome</keyword>
<name>A0A9N9Z3T3_9HYPO</name>